<dbReference type="EMBL" id="CP042304">
    <property type="protein sequence ID" value="QDZ12731.1"/>
    <property type="molecule type" value="Genomic_DNA"/>
</dbReference>
<organism evidence="2 3">
    <name type="scientific">Devosia ginsengisoli</name>
    <dbReference type="NCBI Taxonomy" id="400770"/>
    <lineage>
        <taxon>Bacteria</taxon>
        <taxon>Pseudomonadati</taxon>
        <taxon>Pseudomonadota</taxon>
        <taxon>Alphaproteobacteria</taxon>
        <taxon>Hyphomicrobiales</taxon>
        <taxon>Devosiaceae</taxon>
        <taxon>Devosia</taxon>
    </lineage>
</organism>
<dbReference type="KEGG" id="dea:FPZ08_19495"/>
<feature type="domain" description="DUF6969" evidence="1">
    <location>
        <begin position="7"/>
        <end position="191"/>
    </location>
</feature>
<evidence type="ECO:0000313" key="3">
    <source>
        <dbReference type="Proteomes" id="UP000315364"/>
    </source>
</evidence>
<reference evidence="2 3" key="1">
    <citation type="submission" date="2019-07" db="EMBL/GenBank/DDBJ databases">
        <title>Full genome sequence of Devosia sp. Gsoil 520.</title>
        <authorList>
            <person name="Im W.-T."/>
        </authorList>
    </citation>
    <scope>NUCLEOTIDE SEQUENCE [LARGE SCALE GENOMIC DNA]</scope>
    <source>
        <strain evidence="2 3">Gsoil 520</strain>
    </source>
</reference>
<name>A0A5B8LY42_9HYPH</name>
<sequence>MDAERERAAQEAAFCERLLAKSAENVLRETLRDAPVAAWEHYPPGDVFDPESGGQWYYHCHLPPADDIEHGHYHCFVRPDGAQGPVHHLVAVGVDAYGKLHRLFTVNQWVVGDTWLDAEPTIALLPRFDMELAKPSYLVNRWLTAVLRQYQPEIAQLIRDRDAKLTSHAGEGDIRAVREDRSLEVTSSLNISR</sequence>
<gene>
    <name evidence="2" type="ORF">FPZ08_19495</name>
</gene>
<dbReference type="Proteomes" id="UP000315364">
    <property type="component" value="Chromosome"/>
</dbReference>
<dbReference type="OrthoDB" id="6115415at2"/>
<evidence type="ECO:0000313" key="2">
    <source>
        <dbReference type="EMBL" id="QDZ12731.1"/>
    </source>
</evidence>
<keyword evidence="3" id="KW-1185">Reference proteome</keyword>
<proteinExistence type="predicted"/>
<dbReference type="InterPro" id="IPR054242">
    <property type="entry name" value="DUF6969"/>
</dbReference>
<dbReference type="AlphaFoldDB" id="A0A5B8LY42"/>
<evidence type="ECO:0000259" key="1">
    <source>
        <dbReference type="Pfam" id="PF22308"/>
    </source>
</evidence>
<accession>A0A5B8LY42</accession>
<dbReference type="RefSeq" id="WP_146292024.1">
    <property type="nucleotide sequence ID" value="NZ_CP042304.1"/>
</dbReference>
<dbReference type="Pfam" id="PF22308">
    <property type="entry name" value="DUF6969"/>
    <property type="match status" value="1"/>
</dbReference>
<protein>
    <recommendedName>
        <fullName evidence="1">DUF6969 domain-containing protein</fullName>
    </recommendedName>
</protein>